<protein>
    <submittedName>
        <fullName evidence="2">Uncharacterized protein</fullName>
    </submittedName>
</protein>
<keyword evidence="1" id="KW-1185">Reference proteome</keyword>
<evidence type="ECO:0000313" key="1">
    <source>
        <dbReference type="Proteomes" id="UP000887578"/>
    </source>
</evidence>
<accession>A0A914PNE1</accession>
<evidence type="ECO:0000313" key="2">
    <source>
        <dbReference type="WBParaSite" id="PDA_v2.g20025.t1"/>
    </source>
</evidence>
<sequence length="156" mass="18313">MYQLPLIRSKCPVFCFGLDFAELLKEKPENFTMPWVKDLRIYPNVKLSDFTAESVEYFVKCILEIFPNIEKLYIQFKPLKPTWKSGYGIMKVLEPHLFKSIPLSVKGKIEMELLSNKKASLDKFYKLTEGDNEYVVDNWMAYKEFKIHDGFTAAFS</sequence>
<dbReference type="Proteomes" id="UP000887578">
    <property type="component" value="Unplaced"/>
</dbReference>
<organism evidence="1 2">
    <name type="scientific">Panagrolaimus davidi</name>
    <dbReference type="NCBI Taxonomy" id="227884"/>
    <lineage>
        <taxon>Eukaryota</taxon>
        <taxon>Metazoa</taxon>
        <taxon>Ecdysozoa</taxon>
        <taxon>Nematoda</taxon>
        <taxon>Chromadorea</taxon>
        <taxon>Rhabditida</taxon>
        <taxon>Tylenchina</taxon>
        <taxon>Panagrolaimomorpha</taxon>
        <taxon>Panagrolaimoidea</taxon>
        <taxon>Panagrolaimidae</taxon>
        <taxon>Panagrolaimus</taxon>
    </lineage>
</organism>
<dbReference type="AlphaFoldDB" id="A0A914PNE1"/>
<proteinExistence type="predicted"/>
<reference evidence="2" key="1">
    <citation type="submission" date="2022-11" db="UniProtKB">
        <authorList>
            <consortium name="WormBaseParasite"/>
        </authorList>
    </citation>
    <scope>IDENTIFICATION</scope>
</reference>
<dbReference type="WBParaSite" id="PDA_v2.g20025.t1">
    <property type="protein sequence ID" value="PDA_v2.g20025.t1"/>
    <property type="gene ID" value="PDA_v2.g20025"/>
</dbReference>
<name>A0A914PNE1_9BILA</name>